<evidence type="ECO:0000313" key="2">
    <source>
        <dbReference type="EMBL" id="KAL3321021.1"/>
    </source>
</evidence>
<dbReference type="PANTHER" id="PTHR12674:SF2">
    <property type="entry name" value="PREFOLDIN SUBUNIT 5"/>
    <property type="match status" value="1"/>
</dbReference>
<comment type="similarity">
    <text evidence="1">Belongs to the prefoldin subunit alpha family.</text>
</comment>
<name>A0ABD2QRA2_9PLAT</name>
<dbReference type="InterPro" id="IPR004127">
    <property type="entry name" value="Prefoldin_subunit_alpha"/>
</dbReference>
<evidence type="ECO:0000313" key="3">
    <source>
        <dbReference type="Proteomes" id="UP001626550"/>
    </source>
</evidence>
<dbReference type="SUPFAM" id="SSF46579">
    <property type="entry name" value="Prefoldin"/>
    <property type="match status" value="1"/>
</dbReference>
<dbReference type="InterPro" id="IPR011599">
    <property type="entry name" value="PFD_alpha_archaea"/>
</dbReference>
<sequence>MSEEEKSVPLSSLPLGDLSKLHEQSKSKSEFLATAMMQFRDIRSKFGMSLNALNNLESKMDQNISLIPLTTNLYVPGKLKDPSRVIVSIGTGYYAEMSVEQAKKFVNKRISFLTKQLDELAEANFQALMVAKAAQQTIESKAKAMQTAK</sequence>
<evidence type="ECO:0000256" key="1">
    <source>
        <dbReference type="ARBA" id="ARBA00010048"/>
    </source>
</evidence>
<comment type="caution">
    <text evidence="2">The sequence shown here is derived from an EMBL/GenBank/DDBJ whole genome shotgun (WGS) entry which is preliminary data.</text>
</comment>
<dbReference type="CDD" id="cd23157">
    <property type="entry name" value="Prefoldin_5"/>
    <property type="match status" value="1"/>
</dbReference>
<reference evidence="2 3" key="1">
    <citation type="submission" date="2024-11" db="EMBL/GenBank/DDBJ databases">
        <title>Adaptive evolution of stress response genes in parasites aligns with host niche diversity.</title>
        <authorList>
            <person name="Hahn C."/>
            <person name="Resl P."/>
        </authorList>
    </citation>
    <scope>NUCLEOTIDE SEQUENCE [LARGE SCALE GENOMIC DNA]</scope>
    <source>
        <strain evidence="2">EGGRZ-B1_66</strain>
        <tissue evidence="2">Body</tissue>
    </source>
</reference>
<proteinExistence type="inferred from homology"/>
<dbReference type="PANTHER" id="PTHR12674">
    <property type="entry name" value="PREFOLDIN SUBUNIT 5"/>
    <property type="match status" value="1"/>
</dbReference>
<dbReference type="Gene3D" id="1.10.287.370">
    <property type="match status" value="1"/>
</dbReference>
<accession>A0ABD2QRA2</accession>
<dbReference type="Proteomes" id="UP001626550">
    <property type="component" value="Unassembled WGS sequence"/>
</dbReference>
<protein>
    <submittedName>
        <fullName evidence="2">Prefoldin subunit 5</fullName>
    </submittedName>
</protein>
<gene>
    <name evidence="2" type="primary">PFDN5</name>
    <name evidence="2" type="ORF">Ciccas_000299</name>
</gene>
<organism evidence="2 3">
    <name type="scientific">Cichlidogyrus casuarinus</name>
    <dbReference type="NCBI Taxonomy" id="1844966"/>
    <lineage>
        <taxon>Eukaryota</taxon>
        <taxon>Metazoa</taxon>
        <taxon>Spiralia</taxon>
        <taxon>Lophotrochozoa</taxon>
        <taxon>Platyhelminthes</taxon>
        <taxon>Monogenea</taxon>
        <taxon>Monopisthocotylea</taxon>
        <taxon>Dactylogyridea</taxon>
        <taxon>Ancyrocephalidae</taxon>
        <taxon>Cichlidogyrus</taxon>
    </lineage>
</organism>
<dbReference type="NCBIfam" id="TIGR00293">
    <property type="entry name" value="prefoldin subunit alpha"/>
    <property type="match status" value="1"/>
</dbReference>
<dbReference type="Pfam" id="PF02996">
    <property type="entry name" value="Prefoldin"/>
    <property type="match status" value="1"/>
</dbReference>
<dbReference type="InterPro" id="IPR009053">
    <property type="entry name" value="Prefoldin"/>
</dbReference>
<keyword evidence="3" id="KW-1185">Reference proteome</keyword>
<dbReference type="EMBL" id="JBJKFK010000015">
    <property type="protein sequence ID" value="KAL3321021.1"/>
    <property type="molecule type" value="Genomic_DNA"/>
</dbReference>
<dbReference type="AlphaFoldDB" id="A0ABD2QRA2"/>